<proteinExistence type="predicted"/>
<evidence type="ECO:0000313" key="2">
    <source>
        <dbReference type="EMBL" id="DAD87878.1"/>
    </source>
</evidence>
<keyword evidence="1" id="KW-0812">Transmembrane</keyword>
<feature type="transmembrane region" description="Helical" evidence="1">
    <location>
        <begin position="12"/>
        <end position="33"/>
    </location>
</feature>
<organism evidence="2">
    <name type="scientific">Siphoviridae sp. ct43U4</name>
    <dbReference type="NCBI Taxonomy" id="2826285"/>
    <lineage>
        <taxon>Viruses</taxon>
        <taxon>Duplodnaviria</taxon>
        <taxon>Heunggongvirae</taxon>
        <taxon>Uroviricota</taxon>
        <taxon>Caudoviricetes</taxon>
    </lineage>
</organism>
<keyword evidence="1" id="KW-0472">Membrane</keyword>
<name>A0A8S5MZU9_9CAUD</name>
<sequence>MTPFFKSFSIYIPYILYIYTILLYTFFFLIIVYGKTMSTMS</sequence>
<accession>A0A8S5MZU9</accession>
<reference evidence="2" key="1">
    <citation type="journal article" date="2021" name="Proc. Natl. Acad. Sci. U.S.A.">
        <title>A Catalog of Tens of Thousands of Viruses from Human Metagenomes Reveals Hidden Associations with Chronic Diseases.</title>
        <authorList>
            <person name="Tisza M.J."/>
            <person name="Buck C.B."/>
        </authorList>
    </citation>
    <scope>NUCLEOTIDE SEQUENCE</scope>
    <source>
        <strain evidence="2">Ct43U4</strain>
    </source>
</reference>
<protein>
    <submittedName>
        <fullName evidence="2">Uncharacterized protein</fullName>
    </submittedName>
</protein>
<evidence type="ECO:0000256" key="1">
    <source>
        <dbReference type="SAM" id="Phobius"/>
    </source>
</evidence>
<keyword evidence="1" id="KW-1133">Transmembrane helix</keyword>
<dbReference type="EMBL" id="BK015029">
    <property type="protein sequence ID" value="DAD87878.1"/>
    <property type="molecule type" value="Genomic_DNA"/>
</dbReference>